<dbReference type="Ensembl" id="ENSCINT00000014902.3">
    <property type="protein sequence ID" value="ENSCINP00000014902.3"/>
    <property type="gene ID" value="ENSCING00000007263.3"/>
</dbReference>
<sequence>MKFNNIAAEYDLLKTGLTDINETYFGKVFNTSQAKRAYWLLIIAFSVVLFIWVRQGKPTTTEKPFDAPECIAKILNNTDNLQLKNISLDDISGEWKIPFSDVNYALLHLKMYQFAMATTTVQLTKFPNTVIRFGIEHGSFVIDGDYGFR</sequence>
<reference evidence="2" key="2">
    <citation type="submission" date="2025-08" db="UniProtKB">
        <authorList>
            <consortium name="Ensembl"/>
        </authorList>
    </citation>
    <scope>IDENTIFICATION</scope>
</reference>
<reference evidence="2" key="3">
    <citation type="submission" date="2025-09" db="UniProtKB">
        <authorList>
            <consortium name="Ensembl"/>
        </authorList>
    </citation>
    <scope>IDENTIFICATION</scope>
</reference>
<keyword evidence="1" id="KW-0472">Membrane</keyword>
<dbReference type="Proteomes" id="UP000008144">
    <property type="component" value="Unassembled WGS sequence"/>
</dbReference>
<evidence type="ECO:0000313" key="3">
    <source>
        <dbReference type="Proteomes" id="UP000008144"/>
    </source>
</evidence>
<organism evidence="2 3">
    <name type="scientific">Ciona intestinalis</name>
    <name type="common">Transparent sea squirt</name>
    <name type="synonym">Ascidia intestinalis</name>
    <dbReference type="NCBI Taxonomy" id="7719"/>
    <lineage>
        <taxon>Eukaryota</taxon>
        <taxon>Metazoa</taxon>
        <taxon>Chordata</taxon>
        <taxon>Tunicata</taxon>
        <taxon>Ascidiacea</taxon>
        <taxon>Phlebobranchia</taxon>
        <taxon>Cionidae</taxon>
        <taxon>Ciona</taxon>
    </lineage>
</organism>
<dbReference type="Gene3D" id="3.15.10.10">
    <property type="entry name" value="Bactericidal permeability-increasing protein, domain 1"/>
    <property type="match status" value="1"/>
</dbReference>
<keyword evidence="1" id="KW-1133">Transmembrane helix</keyword>
<evidence type="ECO:0000313" key="2">
    <source>
        <dbReference type="Ensembl" id="ENSCINP00000014902.3"/>
    </source>
</evidence>
<evidence type="ECO:0000256" key="1">
    <source>
        <dbReference type="SAM" id="Phobius"/>
    </source>
</evidence>
<dbReference type="AlphaFoldDB" id="F6THZ9"/>
<protein>
    <submittedName>
        <fullName evidence="2">Uncharacterized protein</fullName>
    </submittedName>
</protein>
<dbReference type="InParanoid" id="F6THZ9"/>
<accession>F6THZ9</accession>
<keyword evidence="1" id="KW-0812">Transmembrane</keyword>
<dbReference type="HOGENOM" id="CLU_113139_0_0_1"/>
<reference evidence="3" key="1">
    <citation type="journal article" date="2002" name="Science">
        <title>The draft genome of Ciona intestinalis: insights into chordate and vertebrate origins.</title>
        <authorList>
            <person name="Dehal P."/>
            <person name="Satou Y."/>
            <person name="Campbell R.K."/>
            <person name="Chapman J."/>
            <person name="Degnan B."/>
            <person name="De Tomaso A."/>
            <person name="Davidson B."/>
            <person name="Di Gregorio A."/>
            <person name="Gelpke M."/>
            <person name="Goodstein D.M."/>
            <person name="Harafuji N."/>
            <person name="Hastings K.E."/>
            <person name="Ho I."/>
            <person name="Hotta K."/>
            <person name="Huang W."/>
            <person name="Kawashima T."/>
            <person name="Lemaire P."/>
            <person name="Martinez D."/>
            <person name="Meinertzhagen I.A."/>
            <person name="Necula S."/>
            <person name="Nonaka M."/>
            <person name="Putnam N."/>
            <person name="Rash S."/>
            <person name="Saiga H."/>
            <person name="Satake M."/>
            <person name="Terry A."/>
            <person name="Yamada L."/>
            <person name="Wang H.G."/>
            <person name="Awazu S."/>
            <person name="Azumi K."/>
            <person name="Boore J."/>
            <person name="Branno M."/>
            <person name="Chin-Bow S."/>
            <person name="DeSantis R."/>
            <person name="Doyle S."/>
            <person name="Francino P."/>
            <person name="Keys D.N."/>
            <person name="Haga S."/>
            <person name="Hayashi H."/>
            <person name="Hino K."/>
            <person name="Imai K.S."/>
            <person name="Inaba K."/>
            <person name="Kano S."/>
            <person name="Kobayashi K."/>
            <person name="Kobayashi M."/>
            <person name="Lee B.I."/>
            <person name="Makabe K.W."/>
            <person name="Manohar C."/>
            <person name="Matassi G."/>
            <person name="Medina M."/>
            <person name="Mochizuki Y."/>
            <person name="Mount S."/>
            <person name="Morishita T."/>
            <person name="Miura S."/>
            <person name="Nakayama A."/>
            <person name="Nishizaka S."/>
            <person name="Nomoto H."/>
            <person name="Ohta F."/>
            <person name="Oishi K."/>
            <person name="Rigoutsos I."/>
            <person name="Sano M."/>
            <person name="Sasaki A."/>
            <person name="Sasakura Y."/>
            <person name="Shoguchi E."/>
            <person name="Shin-i T."/>
            <person name="Spagnuolo A."/>
            <person name="Stainier D."/>
            <person name="Suzuki M.M."/>
            <person name="Tassy O."/>
            <person name="Takatori N."/>
            <person name="Tokuoka M."/>
            <person name="Yagi K."/>
            <person name="Yoshizaki F."/>
            <person name="Wada S."/>
            <person name="Zhang C."/>
            <person name="Hyatt P.D."/>
            <person name="Larimer F."/>
            <person name="Detter C."/>
            <person name="Doggett N."/>
            <person name="Glavina T."/>
            <person name="Hawkins T."/>
            <person name="Richardson P."/>
            <person name="Lucas S."/>
            <person name="Kohara Y."/>
            <person name="Levine M."/>
            <person name="Satoh N."/>
            <person name="Rokhsar D.S."/>
        </authorList>
    </citation>
    <scope>NUCLEOTIDE SEQUENCE [LARGE SCALE GENOMIC DNA]</scope>
</reference>
<feature type="transmembrane region" description="Helical" evidence="1">
    <location>
        <begin position="37"/>
        <end position="53"/>
    </location>
</feature>
<keyword evidence="3" id="KW-1185">Reference proteome</keyword>
<proteinExistence type="predicted"/>
<name>F6THZ9_CIOIN</name>